<evidence type="ECO:0000313" key="4">
    <source>
        <dbReference type="EMBL" id="QFU19966.1"/>
    </source>
</evidence>
<name>A0A5P9K5N5_9VIRU</name>
<accession>A0A5P9K5N5</accession>
<dbReference type="EMBL" id="MN160375">
    <property type="protein sequence ID" value="QFU19992.1"/>
    <property type="molecule type" value="Genomic_RNA"/>
</dbReference>
<dbReference type="InterPro" id="IPR007974">
    <property type="entry name" value="Tenui_movmnt_prot"/>
</dbReference>
<keyword evidence="12" id="KW-1185">Reference proteome</keyword>
<dbReference type="Gene3D" id="1.20.1440.190">
    <property type="entry name" value="Tenuivirus movement protein"/>
    <property type="match status" value="1"/>
</dbReference>
<evidence type="ECO:0000313" key="12">
    <source>
        <dbReference type="Proteomes" id="UP000679099"/>
    </source>
</evidence>
<dbReference type="EMBL" id="MN160360">
    <property type="protein sequence ID" value="QFU19962.1"/>
    <property type="molecule type" value="Genomic_RNA"/>
</dbReference>
<evidence type="ECO:0000313" key="6">
    <source>
        <dbReference type="EMBL" id="QFU19970.1"/>
    </source>
</evidence>
<dbReference type="EMBL" id="MN160368">
    <property type="protein sequence ID" value="QFU19978.1"/>
    <property type="molecule type" value="Genomic_RNA"/>
</dbReference>
<protein>
    <submittedName>
        <fullName evidence="4">PV3</fullName>
    </submittedName>
</protein>
<dbReference type="InterPro" id="IPR043105">
    <property type="entry name" value="Tenui_NS3"/>
</dbReference>
<organism evidence="4">
    <name type="scientific">European wheat striate mosaic virus</name>
    <dbReference type="NCBI Taxonomy" id="2661631"/>
    <lineage>
        <taxon>Viruses</taxon>
        <taxon>Riboviria</taxon>
        <taxon>Orthornavirae</taxon>
        <taxon>Negarnaviricota</taxon>
        <taxon>Polyploviricotina</taxon>
        <taxon>Bunyaviricetes</taxon>
        <taxon>Hareavirales</taxon>
        <taxon>Phenuiviridae</taxon>
        <taxon>Tenuivirus</taxon>
        <taxon>Tenuivirus eurotritici</taxon>
    </lineage>
</organism>
<dbReference type="EMBL" id="MN160364">
    <property type="protein sequence ID" value="QFU19970.1"/>
    <property type="molecule type" value="Genomic_RNA"/>
</dbReference>
<dbReference type="EMBL" id="MN160366">
    <property type="protein sequence ID" value="QFU19974.1"/>
    <property type="molecule type" value="Genomic_RNA"/>
</dbReference>
<dbReference type="Proteomes" id="UP000679099">
    <property type="component" value="Genome"/>
</dbReference>
<evidence type="ECO:0000256" key="2">
    <source>
        <dbReference type="ARBA" id="ARBA00023200"/>
    </source>
</evidence>
<dbReference type="GeneID" id="80550600"/>
<dbReference type="EMBL" id="MN160363">
    <property type="protein sequence ID" value="QFU19968.1"/>
    <property type="molecule type" value="Genomic_RNA"/>
</dbReference>
<evidence type="ECO:0000313" key="8">
    <source>
        <dbReference type="EMBL" id="QFU19974.1"/>
    </source>
</evidence>
<comment type="subcellular location">
    <subcellularLocation>
        <location evidence="1">Host cytoplasm</location>
    </subcellularLocation>
</comment>
<dbReference type="KEGG" id="vg:80550600"/>
<dbReference type="RefSeq" id="YP_010840097.1">
    <property type="nucleotide sequence ID" value="NC_078407.1"/>
</dbReference>
<evidence type="ECO:0000256" key="1">
    <source>
        <dbReference type="ARBA" id="ARBA00004192"/>
    </source>
</evidence>
<dbReference type="Pfam" id="PF05310">
    <property type="entry name" value="Tenui_NS3"/>
    <property type="match status" value="1"/>
</dbReference>
<dbReference type="EMBL" id="MN160365">
    <property type="protein sequence ID" value="QFU19972.1"/>
    <property type="molecule type" value="Genomic_RNA"/>
</dbReference>
<dbReference type="EMBL" id="MN044344">
    <property type="protein sequence ID" value="QFU20028.1"/>
    <property type="molecule type" value="Genomic_RNA"/>
</dbReference>
<dbReference type="GO" id="GO:0030430">
    <property type="term" value="C:host cell cytoplasm"/>
    <property type="evidence" value="ECO:0007669"/>
    <property type="project" value="UniProtKB-SubCell"/>
</dbReference>
<evidence type="ECO:0000313" key="9">
    <source>
        <dbReference type="EMBL" id="QFU19978.1"/>
    </source>
</evidence>
<keyword evidence="2" id="KW-1035">Host cytoplasm</keyword>
<reference evidence="4" key="1">
    <citation type="journal article" date="2019" name="Phytopathology">
        <title>Sixty Years after the First Description: Genome Sequence and Biological Characterization of European Wheat Striate Mosaic Virus Infecting Cereal Crops.</title>
        <authorList>
            <person name="Somera M."/>
            <person name="Kvarnheden A."/>
            <person name="Desbiez C."/>
            <person name="Blystad D.R."/>
            <person name="Soovali P."/>
            <person name="Kundu J.K."/>
            <person name="Gantsovski M."/>
            <person name="Nygren J."/>
            <person name="Lecoq H."/>
            <person name="Verdin E."/>
            <person name="Spetz C."/>
            <person name="Tamisier L."/>
            <person name="Truve E."/>
            <person name="Massart S."/>
        </authorList>
    </citation>
    <scope>NUCLEOTIDE SEQUENCE</scope>
    <source>
        <strain evidence="11">Estonian</strain>
        <strain evidence="3">Jogeva2a</strain>
        <strain evidence="10">Leirsund</strain>
        <strain evidence="6">Meeri</strain>
        <strain evidence="7">Oru2</strain>
        <strain evidence="5">Oru3</strain>
        <strain evidence="8">Polva1a</strain>
        <strain evidence="9">Polva3</strain>
        <strain evidence="4">Soohara</strain>
    </source>
</reference>
<evidence type="ECO:0000313" key="5">
    <source>
        <dbReference type="EMBL" id="QFU19968.1"/>
    </source>
</evidence>
<evidence type="ECO:0000313" key="11">
    <source>
        <dbReference type="EMBL" id="QFU20028.1"/>
    </source>
</evidence>
<proteinExistence type="predicted"/>
<sequence>MTNLVIISSVGPLRYNHSLLVENGLRDIFVLIEGSNISCELLCKIFDRIKCRSNAITERMFLNTFKDGEESKQIYIIVKALAWVLSDDAELDPSLKDAMILCLGRMSTMFALVVPKKSESCWICDKSPALAAFRISGIRSFPDNAETWIVPTHTHAGEELKLTDTENLYTSDRAKKHKYCIRSSLPPKNERYYKVNSVEGNLMANVKEEYFIV</sequence>
<evidence type="ECO:0000313" key="10">
    <source>
        <dbReference type="EMBL" id="QFU19992.1"/>
    </source>
</evidence>
<evidence type="ECO:0000313" key="3">
    <source>
        <dbReference type="EMBL" id="QFU19962.1"/>
    </source>
</evidence>
<dbReference type="EMBL" id="MN160362">
    <property type="protein sequence ID" value="QFU19966.1"/>
    <property type="molecule type" value="Genomic_RNA"/>
</dbReference>
<evidence type="ECO:0000313" key="7">
    <source>
        <dbReference type="EMBL" id="QFU19972.1"/>
    </source>
</evidence>